<comment type="caution">
    <text evidence="2">The sequence shown here is derived from an EMBL/GenBank/DDBJ whole genome shotgun (WGS) entry which is preliminary data.</text>
</comment>
<keyword evidence="3" id="KW-1185">Reference proteome</keyword>
<evidence type="ECO:0000256" key="1">
    <source>
        <dbReference type="SAM" id="MobiDB-lite"/>
    </source>
</evidence>
<dbReference type="Proteomes" id="UP000824120">
    <property type="component" value="Chromosome 7"/>
</dbReference>
<dbReference type="AlphaFoldDB" id="A0A9J5Y4V9"/>
<sequence length="149" mass="17021">MSKPESTHNGMPTVIFKSSDYYGVMPEKPNIERIRSIFAEKISLKGDVKIGAYDFCTVLLMSQMMMILCSFKSGPPIINQRKILLLFRCGSNYQTRNGKSSKVENSKPRRDKTNQHQKQKAKQREPLKHNIDNKRNQTGGQTNKVRGTT</sequence>
<organism evidence="2 3">
    <name type="scientific">Solanum commersonii</name>
    <name type="common">Commerson's wild potato</name>
    <name type="synonym">Commerson's nightshade</name>
    <dbReference type="NCBI Taxonomy" id="4109"/>
    <lineage>
        <taxon>Eukaryota</taxon>
        <taxon>Viridiplantae</taxon>
        <taxon>Streptophyta</taxon>
        <taxon>Embryophyta</taxon>
        <taxon>Tracheophyta</taxon>
        <taxon>Spermatophyta</taxon>
        <taxon>Magnoliopsida</taxon>
        <taxon>eudicotyledons</taxon>
        <taxon>Gunneridae</taxon>
        <taxon>Pentapetalae</taxon>
        <taxon>asterids</taxon>
        <taxon>lamiids</taxon>
        <taxon>Solanales</taxon>
        <taxon>Solanaceae</taxon>
        <taxon>Solanoideae</taxon>
        <taxon>Solaneae</taxon>
        <taxon>Solanum</taxon>
    </lineage>
</organism>
<feature type="compositionally biased region" description="Basic and acidic residues" evidence="1">
    <location>
        <begin position="101"/>
        <end position="114"/>
    </location>
</feature>
<evidence type="ECO:0000313" key="2">
    <source>
        <dbReference type="EMBL" id="KAG5595699.1"/>
    </source>
</evidence>
<feature type="compositionally biased region" description="Polar residues" evidence="1">
    <location>
        <begin position="136"/>
        <end position="149"/>
    </location>
</feature>
<feature type="region of interest" description="Disordered" evidence="1">
    <location>
        <begin position="93"/>
        <end position="149"/>
    </location>
</feature>
<gene>
    <name evidence="2" type="ORF">H5410_036931</name>
</gene>
<protein>
    <submittedName>
        <fullName evidence="2">Uncharacterized protein</fullName>
    </submittedName>
</protein>
<reference evidence="2 3" key="1">
    <citation type="submission" date="2020-09" db="EMBL/GenBank/DDBJ databases">
        <title>De no assembly of potato wild relative species, Solanum commersonii.</title>
        <authorList>
            <person name="Cho K."/>
        </authorList>
    </citation>
    <scope>NUCLEOTIDE SEQUENCE [LARGE SCALE GENOMIC DNA]</scope>
    <source>
        <strain evidence="2">LZ3.2</strain>
        <tissue evidence="2">Leaf</tissue>
    </source>
</reference>
<name>A0A9J5Y4V9_SOLCO</name>
<proteinExistence type="predicted"/>
<evidence type="ECO:0000313" key="3">
    <source>
        <dbReference type="Proteomes" id="UP000824120"/>
    </source>
</evidence>
<feature type="compositionally biased region" description="Basic and acidic residues" evidence="1">
    <location>
        <begin position="122"/>
        <end position="135"/>
    </location>
</feature>
<dbReference type="EMBL" id="JACXVP010000007">
    <property type="protein sequence ID" value="KAG5595699.1"/>
    <property type="molecule type" value="Genomic_DNA"/>
</dbReference>
<accession>A0A9J5Y4V9</accession>